<dbReference type="Proteomes" id="UP000193577">
    <property type="component" value="Unassembled WGS sequence"/>
</dbReference>
<evidence type="ECO:0000313" key="1">
    <source>
        <dbReference type="EMBL" id="OSC36006.1"/>
    </source>
</evidence>
<protein>
    <submittedName>
        <fullName evidence="1">Hemerythrin</fullName>
    </submittedName>
</protein>
<dbReference type="InterPro" id="IPR012312">
    <property type="entry name" value="Hemerythrin-like"/>
</dbReference>
<evidence type="ECO:0000313" key="2">
    <source>
        <dbReference type="Proteomes" id="UP000193577"/>
    </source>
</evidence>
<reference evidence="1 2" key="1">
    <citation type="submission" date="2017-04" db="EMBL/GenBank/DDBJ databases">
        <title>The new phylogeny of genus Mycobacterium.</title>
        <authorList>
            <person name="Tortoli E."/>
            <person name="Trovato A."/>
            <person name="Cirillo D.M."/>
        </authorList>
    </citation>
    <scope>NUCLEOTIDE SEQUENCE [LARGE SCALE GENOMIC DNA]</scope>
    <source>
        <strain evidence="1 2">KCTC 19819</strain>
    </source>
</reference>
<gene>
    <name evidence="1" type="ORF">B8W67_00450</name>
</gene>
<proteinExistence type="predicted"/>
<dbReference type="EMBL" id="NCXO01000001">
    <property type="protein sequence ID" value="OSC36006.1"/>
    <property type="molecule type" value="Genomic_DNA"/>
</dbReference>
<dbReference type="OrthoDB" id="3830515at2"/>
<dbReference type="Pfam" id="PF01814">
    <property type="entry name" value="Hemerythrin"/>
    <property type="match status" value="1"/>
</dbReference>
<comment type="caution">
    <text evidence="1">The sequence shown here is derived from an EMBL/GenBank/DDBJ whole genome shotgun (WGS) entry which is preliminary data.</text>
</comment>
<dbReference type="RefSeq" id="WP_085301757.1">
    <property type="nucleotide sequence ID" value="NZ_AP022594.1"/>
</dbReference>
<dbReference type="Gene3D" id="1.20.120.520">
    <property type="entry name" value="nmb1532 protein domain like"/>
    <property type="match status" value="1"/>
</dbReference>
<organism evidence="1 2">
    <name type="scientific">Mycolicibacillus koreensis</name>
    <dbReference type="NCBI Taxonomy" id="1069220"/>
    <lineage>
        <taxon>Bacteria</taxon>
        <taxon>Bacillati</taxon>
        <taxon>Actinomycetota</taxon>
        <taxon>Actinomycetes</taxon>
        <taxon>Mycobacteriales</taxon>
        <taxon>Mycobacteriaceae</taxon>
        <taxon>Mycolicibacillus</taxon>
    </lineage>
</organism>
<accession>A0A7I7SC77</accession>
<name>A0A7I7SC77_9MYCO</name>
<sequence length="162" mass="17851">MSADTADTALSVILEREHHEIDAGIEQFLTALGDGTVNPEPLTSALEALRRHIYLEEVLLFPPLRVGGLMMPIMVMIREHGEMWHLMEALDAGLADAATPDELGQTCRQLMELLERHNSKEEPVIYPHADADMPPQADTKVRKFLDGGTTPDGWVCQQAAVG</sequence>
<dbReference type="AlphaFoldDB" id="A0A7I7SC77"/>
<keyword evidence="2" id="KW-1185">Reference proteome</keyword>